<dbReference type="InterPro" id="IPR050463">
    <property type="entry name" value="Gfo/Idh/MocA_oxidrdct_glycsds"/>
</dbReference>
<evidence type="ECO:0000313" key="4">
    <source>
        <dbReference type="Proteomes" id="UP000766904"/>
    </source>
</evidence>
<dbReference type="GO" id="GO:0000166">
    <property type="term" value="F:nucleotide binding"/>
    <property type="evidence" value="ECO:0007669"/>
    <property type="project" value="InterPro"/>
</dbReference>
<feature type="domain" description="Gfo/Idh/MocA-like oxidoreductase N-terminal" evidence="2">
    <location>
        <begin position="4"/>
        <end position="118"/>
    </location>
</feature>
<proteinExistence type="predicted"/>
<dbReference type="GO" id="GO:0016491">
    <property type="term" value="F:oxidoreductase activity"/>
    <property type="evidence" value="ECO:0007669"/>
    <property type="project" value="UniProtKB-KW"/>
</dbReference>
<gene>
    <name evidence="3" type="ORF">CV102_22665</name>
</gene>
<dbReference type="Pfam" id="PF01408">
    <property type="entry name" value="GFO_IDH_MocA"/>
    <property type="match status" value="1"/>
</dbReference>
<dbReference type="PANTHER" id="PTHR43818:SF11">
    <property type="entry name" value="BCDNA.GH03377"/>
    <property type="match status" value="1"/>
</dbReference>
<dbReference type="PANTHER" id="PTHR43818">
    <property type="entry name" value="BCDNA.GH03377"/>
    <property type="match status" value="1"/>
</dbReference>
<dbReference type="SUPFAM" id="SSF51735">
    <property type="entry name" value="NAD(P)-binding Rossmann-fold domains"/>
    <property type="match status" value="1"/>
</dbReference>
<evidence type="ECO:0000259" key="2">
    <source>
        <dbReference type="Pfam" id="PF01408"/>
    </source>
</evidence>
<dbReference type="Gene3D" id="3.40.50.720">
    <property type="entry name" value="NAD(P)-binding Rossmann-like Domain"/>
    <property type="match status" value="1"/>
</dbReference>
<comment type="caution">
    <text evidence="3">The sequence shown here is derived from an EMBL/GenBank/DDBJ whole genome shotgun (WGS) entry which is preliminary data.</text>
</comment>
<dbReference type="AlphaFoldDB" id="A0A8J8TQ70"/>
<dbReference type="OrthoDB" id="25239at2157"/>
<dbReference type="Proteomes" id="UP000766904">
    <property type="component" value="Unassembled WGS sequence"/>
</dbReference>
<dbReference type="SUPFAM" id="SSF55347">
    <property type="entry name" value="Glyceraldehyde-3-phosphate dehydrogenase-like, C-terminal domain"/>
    <property type="match status" value="1"/>
</dbReference>
<organism evidence="3 4">
    <name type="scientific">Natronococcus pandeyae</name>
    <dbReference type="NCBI Taxonomy" id="2055836"/>
    <lineage>
        <taxon>Archaea</taxon>
        <taxon>Methanobacteriati</taxon>
        <taxon>Methanobacteriota</taxon>
        <taxon>Stenosarchaea group</taxon>
        <taxon>Halobacteria</taxon>
        <taxon>Halobacteriales</taxon>
        <taxon>Natrialbaceae</taxon>
        <taxon>Natronococcus</taxon>
    </lineage>
</organism>
<keyword evidence="1" id="KW-0560">Oxidoreductase</keyword>
<dbReference type="InterPro" id="IPR036291">
    <property type="entry name" value="NAD(P)-bd_dom_sf"/>
</dbReference>
<dbReference type="InterPro" id="IPR000683">
    <property type="entry name" value="Gfo/Idh/MocA-like_OxRdtase_N"/>
</dbReference>
<dbReference type="Gene3D" id="3.30.360.10">
    <property type="entry name" value="Dihydrodipicolinate Reductase, domain 2"/>
    <property type="match status" value="1"/>
</dbReference>
<accession>A0A8J8TQ70</accession>
<reference evidence="3" key="1">
    <citation type="submission" date="2017-11" db="EMBL/GenBank/DDBJ databases">
        <authorList>
            <person name="Kajale S.C."/>
            <person name="Sharma A."/>
        </authorList>
    </citation>
    <scope>NUCLEOTIDE SEQUENCE</scope>
    <source>
        <strain evidence="3">LS1_42</strain>
    </source>
</reference>
<keyword evidence="4" id="KW-1185">Reference proteome</keyword>
<name>A0A8J8TQ70_9EURY</name>
<sequence>MTEFTIGVAGCGAIATERHIPAIQANKRTDLVSVYDHKYPNAERAASKFEINDIYDDFDSFLDTVDVVTIATPPFTHAELSIAALEAGTHVLCEKPMAVDRAAAERMLDAADRCDARLGLVHNFLFSKSMLKARRMVERGDVGTIQYVKGFQLSSPARGLPSWYTELPYDLFFDESPHLLYLMEHFIGTPQPRHVKPQFADGRLRSLTATLDGETDAVGQLTMHFDAPLSEWYLIVVGDRKVLIVDVFRDVLYQFGRETSHSALEVLEVSLSAVSQILLGVAKSGTRLVRDDLYFGFDELLDRYVEAVRWDGDLPVSATDGHRIFETTYEIIELEERRFKEEEIGEREVADRKPG</sequence>
<protein>
    <recommendedName>
        <fullName evidence="2">Gfo/Idh/MocA-like oxidoreductase N-terminal domain-containing protein</fullName>
    </recommendedName>
</protein>
<dbReference type="RefSeq" id="WP_148860266.1">
    <property type="nucleotide sequence ID" value="NZ_PHNJ01000018.1"/>
</dbReference>
<dbReference type="EMBL" id="PHNJ01000018">
    <property type="protein sequence ID" value="TYL36429.1"/>
    <property type="molecule type" value="Genomic_DNA"/>
</dbReference>
<evidence type="ECO:0000313" key="3">
    <source>
        <dbReference type="EMBL" id="TYL36429.1"/>
    </source>
</evidence>
<evidence type="ECO:0000256" key="1">
    <source>
        <dbReference type="ARBA" id="ARBA00023002"/>
    </source>
</evidence>